<accession>A0A6A6N528</accession>
<dbReference type="Gene3D" id="1.20.1280.50">
    <property type="match status" value="1"/>
</dbReference>
<organism evidence="2 3">
    <name type="scientific">Hevea brasiliensis</name>
    <name type="common">Para rubber tree</name>
    <name type="synonym">Siphonia brasiliensis</name>
    <dbReference type="NCBI Taxonomy" id="3981"/>
    <lineage>
        <taxon>Eukaryota</taxon>
        <taxon>Viridiplantae</taxon>
        <taxon>Streptophyta</taxon>
        <taxon>Embryophyta</taxon>
        <taxon>Tracheophyta</taxon>
        <taxon>Spermatophyta</taxon>
        <taxon>Magnoliopsida</taxon>
        <taxon>eudicotyledons</taxon>
        <taxon>Gunneridae</taxon>
        <taxon>Pentapetalae</taxon>
        <taxon>rosids</taxon>
        <taxon>fabids</taxon>
        <taxon>Malpighiales</taxon>
        <taxon>Euphorbiaceae</taxon>
        <taxon>Crotonoideae</taxon>
        <taxon>Micrandreae</taxon>
        <taxon>Hevea</taxon>
    </lineage>
</organism>
<dbReference type="PANTHER" id="PTHR32212:SF234">
    <property type="entry name" value="F-BOX_LRR-REPEAT PROTEIN 13-LIKE"/>
    <property type="match status" value="1"/>
</dbReference>
<keyword evidence="3" id="KW-1185">Reference proteome</keyword>
<evidence type="ECO:0000259" key="1">
    <source>
        <dbReference type="PROSITE" id="PS50181"/>
    </source>
</evidence>
<dbReference type="Pfam" id="PF00646">
    <property type="entry name" value="F-box"/>
    <property type="match status" value="1"/>
</dbReference>
<reference evidence="2 3" key="1">
    <citation type="journal article" date="2020" name="Mol. Plant">
        <title>The Chromosome-Based Rubber Tree Genome Provides New Insights into Spurge Genome Evolution and Rubber Biosynthesis.</title>
        <authorList>
            <person name="Liu J."/>
            <person name="Shi C."/>
            <person name="Shi C.C."/>
            <person name="Li W."/>
            <person name="Zhang Q.J."/>
            <person name="Zhang Y."/>
            <person name="Li K."/>
            <person name="Lu H.F."/>
            <person name="Shi C."/>
            <person name="Zhu S.T."/>
            <person name="Xiao Z.Y."/>
            <person name="Nan H."/>
            <person name="Yue Y."/>
            <person name="Zhu X.G."/>
            <person name="Wu Y."/>
            <person name="Hong X.N."/>
            <person name="Fan G.Y."/>
            <person name="Tong Y."/>
            <person name="Zhang D."/>
            <person name="Mao C.L."/>
            <person name="Liu Y.L."/>
            <person name="Hao S.J."/>
            <person name="Liu W.Q."/>
            <person name="Lv M.Q."/>
            <person name="Zhang H.B."/>
            <person name="Liu Y."/>
            <person name="Hu-Tang G.R."/>
            <person name="Wang J.P."/>
            <person name="Wang J.H."/>
            <person name="Sun Y.H."/>
            <person name="Ni S.B."/>
            <person name="Chen W.B."/>
            <person name="Zhang X.C."/>
            <person name="Jiao Y.N."/>
            <person name="Eichler E.E."/>
            <person name="Li G.H."/>
            <person name="Liu X."/>
            <person name="Gao L.Z."/>
        </authorList>
    </citation>
    <scope>NUCLEOTIDE SEQUENCE [LARGE SCALE GENOMIC DNA]</scope>
    <source>
        <strain evidence="3">cv. GT1</strain>
        <tissue evidence="2">Leaf</tissue>
    </source>
</reference>
<feature type="domain" description="F-box" evidence="1">
    <location>
        <begin position="12"/>
        <end position="48"/>
    </location>
</feature>
<dbReference type="CDD" id="cd09917">
    <property type="entry name" value="F-box_SF"/>
    <property type="match status" value="1"/>
</dbReference>
<dbReference type="InterPro" id="IPR036047">
    <property type="entry name" value="F-box-like_dom_sf"/>
</dbReference>
<dbReference type="InterPro" id="IPR001810">
    <property type="entry name" value="F-box_dom"/>
</dbReference>
<comment type="caution">
    <text evidence="2">The sequence shown here is derived from an EMBL/GenBank/DDBJ whole genome shotgun (WGS) entry which is preliminary data.</text>
</comment>
<gene>
    <name evidence="2" type="ORF">GH714_030548</name>
</gene>
<dbReference type="PROSITE" id="PS50181">
    <property type="entry name" value="FBOX"/>
    <property type="match status" value="1"/>
</dbReference>
<name>A0A6A6N528_HEVBR</name>
<evidence type="ECO:0000313" key="3">
    <source>
        <dbReference type="Proteomes" id="UP000467840"/>
    </source>
</evidence>
<dbReference type="SMART" id="SM00256">
    <property type="entry name" value="FBOX"/>
    <property type="match status" value="1"/>
</dbReference>
<dbReference type="EMBL" id="JAAGAX010000003">
    <property type="protein sequence ID" value="KAF2320760.1"/>
    <property type="molecule type" value="Genomic_DNA"/>
</dbReference>
<dbReference type="SUPFAM" id="SSF81383">
    <property type="entry name" value="F-box domain"/>
    <property type="match status" value="1"/>
</dbReference>
<evidence type="ECO:0000313" key="2">
    <source>
        <dbReference type="EMBL" id="KAF2320760.1"/>
    </source>
</evidence>
<dbReference type="PANTHER" id="PTHR32212">
    <property type="entry name" value="CYCLIN-LIKE F-BOX"/>
    <property type="match status" value="1"/>
</dbReference>
<proteinExistence type="predicted"/>
<dbReference type="AlphaFoldDB" id="A0A6A6N528"/>
<sequence length="207" mass="23818">MESLLVRSASDQSILDDLPDHIVHNILDFVTIEDLARFSTLSRRFRRLCSSVPNLNVSAKGVETNLVKRFNFLNFIDRFMIHRDRFKLQRFSLSWSINQAFDWVFSEEYRIDSWLHQVARCDVEKLDLRIFFRESNISSYALPACLAVAACRLHICDSIGFPLKASRMISICAFSSSGRGNHFKDDGISRALSRLCPHGRPPRHVAV</sequence>
<dbReference type="Proteomes" id="UP000467840">
    <property type="component" value="Chromosome 10"/>
</dbReference>
<protein>
    <recommendedName>
        <fullName evidence="1">F-box domain-containing protein</fullName>
    </recommendedName>
</protein>